<dbReference type="Pfam" id="PF02518">
    <property type="entry name" value="HATPase_c"/>
    <property type="match status" value="1"/>
</dbReference>
<evidence type="ECO:0000313" key="11">
    <source>
        <dbReference type="EMBL" id="WSE30902.1"/>
    </source>
</evidence>
<dbReference type="CDD" id="cd16917">
    <property type="entry name" value="HATPase_UhpB-NarQ-NarX-like"/>
    <property type="match status" value="1"/>
</dbReference>
<keyword evidence="9" id="KW-1133">Transmembrane helix</keyword>
<evidence type="ECO:0000256" key="1">
    <source>
        <dbReference type="ARBA" id="ARBA00000085"/>
    </source>
</evidence>
<evidence type="ECO:0000256" key="7">
    <source>
        <dbReference type="ARBA" id="ARBA00022840"/>
    </source>
</evidence>
<dbReference type="SMART" id="SM00387">
    <property type="entry name" value="HATPase_c"/>
    <property type="match status" value="1"/>
</dbReference>
<accession>A0ABZ1IAF1</accession>
<evidence type="ECO:0000256" key="9">
    <source>
        <dbReference type="SAM" id="Phobius"/>
    </source>
</evidence>
<dbReference type="InterPro" id="IPR050482">
    <property type="entry name" value="Sensor_HK_TwoCompSys"/>
</dbReference>
<keyword evidence="12" id="KW-1185">Reference proteome</keyword>
<dbReference type="PANTHER" id="PTHR24421">
    <property type="entry name" value="NITRATE/NITRITE SENSOR PROTEIN NARX-RELATED"/>
    <property type="match status" value="1"/>
</dbReference>
<keyword evidence="9" id="KW-0472">Membrane</keyword>
<proteinExistence type="predicted"/>
<evidence type="ECO:0000256" key="3">
    <source>
        <dbReference type="ARBA" id="ARBA00022553"/>
    </source>
</evidence>
<feature type="domain" description="Histidine kinase/HSP90-like ATPase" evidence="10">
    <location>
        <begin position="288"/>
        <end position="376"/>
    </location>
</feature>
<reference evidence="11 12" key="1">
    <citation type="journal article" date="2015" name="Int. J. Syst. Evol. Microbiol.">
        <title>Amycolatopsis rhabdoformis sp. nov., an actinomycete isolated from a tropical forest soil.</title>
        <authorList>
            <person name="Souza W.R."/>
            <person name="Silva R.E."/>
            <person name="Goodfellow M."/>
            <person name="Busarakam K."/>
            <person name="Figueiro F.S."/>
            <person name="Ferreira D."/>
            <person name="Rodrigues-Filho E."/>
            <person name="Moraes L.A.B."/>
            <person name="Zucchi T.D."/>
        </authorList>
    </citation>
    <scope>NUCLEOTIDE SEQUENCE [LARGE SCALE GENOMIC DNA]</scope>
    <source>
        <strain evidence="11 12">NCIMB 14900</strain>
    </source>
</reference>
<dbReference type="Pfam" id="PF07730">
    <property type="entry name" value="HisKA_3"/>
    <property type="match status" value="1"/>
</dbReference>
<sequence>MSEPPVNSSVHRWRHAGALLVLVLLTWLAARSEPRPALHGPGLGVLLGLLGALLGGVVLLRVEPRRRAPAVLETAAFLVVLASSVTLVWLEPNGAGFFGGFLLASVASARLSTRVGTVVTGVVVVALVAASLLGARHEVVPTLLSALGTLAFHRLSLYTRRLKERTEELEQTRAAQVQAAALAERQRLAREMHDVLAHSLSGLLLHLEGARLLSVHSGADPRLTDTVVRAHQLAQSGLAEARQAIGALRGEDLPGPERLPVLAAEFERDTGIPCAVSVSGPTPELAAQTRLTLYRVAQEALTNVRKHAAAERVDLRLTYEPDGTMLTVEDRGGPAAPPGDSGYGVSGMRERAELLGGRLDAAPTGTGFRVSLWAPA</sequence>
<gene>
    <name evidence="11" type="ORF">VSH64_01970</name>
</gene>
<keyword evidence="3" id="KW-0597">Phosphoprotein</keyword>
<dbReference type="EC" id="2.7.13.3" evidence="2"/>
<dbReference type="EMBL" id="CP142149">
    <property type="protein sequence ID" value="WSE30902.1"/>
    <property type="molecule type" value="Genomic_DNA"/>
</dbReference>
<dbReference type="SUPFAM" id="SSF55874">
    <property type="entry name" value="ATPase domain of HSP90 chaperone/DNA topoisomerase II/histidine kinase"/>
    <property type="match status" value="1"/>
</dbReference>
<evidence type="ECO:0000313" key="12">
    <source>
        <dbReference type="Proteomes" id="UP001330812"/>
    </source>
</evidence>
<dbReference type="Gene3D" id="3.30.565.10">
    <property type="entry name" value="Histidine kinase-like ATPase, C-terminal domain"/>
    <property type="match status" value="1"/>
</dbReference>
<keyword evidence="9" id="KW-0812">Transmembrane</keyword>
<evidence type="ECO:0000259" key="10">
    <source>
        <dbReference type="SMART" id="SM00387"/>
    </source>
</evidence>
<dbReference type="RefSeq" id="WP_326833718.1">
    <property type="nucleotide sequence ID" value="NZ_CP142149.1"/>
</dbReference>
<dbReference type="GO" id="GO:0016301">
    <property type="term" value="F:kinase activity"/>
    <property type="evidence" value="ECO:0007669"/>
    <property type="project" value="UniProtKB-KW"/>
</dbReference>
<keyword evidence="5" id="KW-0547">Nucleotide-binding</keyword>
<dbReference type="InterPro" id="IPR003594">
    <property type="entry name" value="HATPase_dom"/>
</dbReference>
<organism evidence="11 12">
    <name type="scientific">Amycolatopsis rhabdoformis</name>
    <dbReference type="NCBI Taxonomy" id="1448059"/>
    <lineage>
        <taxon>Bacteria</taxon>
        <taxon>Bacillati</taxon>
        <taxon>Actinomycetota</taxon>
        <taxon>Actinomycetes</taxon>
        <taxon>Pseudonocardiales</taxon>
        <taxon>Pseudonocardiaceae</taxon>
        <taxon>Amycolatopsis</taxon>
    </lineage>
</organism>
<dbReference type="Gene3D" id="1.20.5.1930">
    <property type="match status" value="1"/>
</dbReference>
<evidence type="ECO:0000256" key="4">
    <source>
        <dbReference type="ARBA" id="ARBA00022679"/>
    </source>
</evidence>
<dbReference type="InterPro" id="IPR036890">
    <property type="entry name" value="HATPase_C_sf"/>
</dbReference>
<feature type="transmembrane region" description="Helical" evidence="9">
    <location>
        <begin position="69"/>
        <end position="89"/>
    </location>
</feature>
<evidence type="ECO:0000256" key="5">
    <source>
        <dbReference type="ARBA" id="ARBA00022741"/>
    </source>
</evidence>
<name>A0ABZ1IAF1_9PSEU</name>
<evidence type="ECO:0000256" key="8">
    <source>
        <dbReference type="ARBA" id="ARBA00023012"/>
    </source>
</evidence>
<comment type="catalytic activity">
    <reaction evidence="1">
        <text>ATP + protein L-histidine = ADP + protein N-phospho-L-histidine.</text>
        <dbReference type="EC" id="2.7.13.3"/>
    </reaction>
</comment>
<protein>
    <recommendedName>
        <fullName evidence="2">histidine kinase</fullName>
        <ecNumber evidence="2">2.7.13.3</ecNumber>
    </recommendedName>
</protein>
<keyword evidence="8" id="KW-0902">Two-component regulatory system</keyword>
<keyword evidence="4" id="KW-0808">Transferase</keyword>
<dbReference type="Proteomes" id="UP001330812">
    <property type="component" value="Chromosome"/>
</dbReference>
<feature type="transmembrane region" description="Helical" evidence="9">
    <location>
        <begin position="42"/>
        <end position="62"/>
    </location>
</feature>
<dbReference type="PANTHER" id="PTHR24421:SF10">
    <property type="entry name" value="NITRATE_NITRITE SENSOR PROTEIN NARQ"/>
    <property type="match status" value="1"/>
</dbReference>
<evidence type="ECO:0000256" key="6">
    <source>
        <dbReference type="ARBA" id="ARBA00022777"/>
    </source>
</evidence>
<keyword evidence="6 11" id="KW-0418">Kinase</keyword>
<dbReference type="InterPro" id="IPR011712">
    <property type="entry name" value="Sig_transdc_His_kin_sub3_dim/P"/>
</dbReference>
<evidence type="ECO:0000256" key="2">
    <source>
        <dbReference type="ARBA" id="ARBA00012438"/>
    </source>
</evidence>
<keyword evidence="7" id="KW-0067">ATP-binding</keyword>
<feature type="transmembrane region" description="Helical" evidence="9">
    <location>
        <begin position="116"/>
        <end position="133"/>
    </location>
</feature>